<evidence type="ECO:0000313" key="2">
    <source>
        <dbReference type="EMBL" id="KAL0324786.1"/>
    </source>
</evidence>
<reference evidence="2" key="2">
    <citation type="journal article" date="2024" name="Plant">
        <title>Genomic evolution and insights into agronomic trait innovations of Sesamum species.</title>
        <authorList>
            <person name="Miao H."/>
            <person name="Wang L."/>
            <person name="Qu L."/>
            <person name="Liu H."/>
            <person name="Sun Y."/>
            <person name="Le M."/>
            <person name="Wang Q."/>
            <person name="Wei S."/>
            <person name="Zheng Y."/>
            <person name="Lin W."/>
            <person name="Duan Y."/>
            <person name="Cao H."/>
            <person name="Xiong S."/>
            <person name="Wang X."/>
            <person name="Wei L."/>
            <person name="Li C."/>
            <person name="Ma Q."/>
            <person name="Ju M."/>
            <person name="Zhao R."/>
            <person name="Li G."/>
            <person name="Mu C."/>
            <person name="Tian Q."/>
            <person name="Mei H."/>
            <person name="Zhang T."/>
            <person name="Gao T."/>
            <person name="Zhang H."/>
        </authorList>
    </citation>
    <scope>NUCLEOTIDE SEQUENCE</scope>
    <source>
        <strain evidence="2">G02</strain>
    </source>
</reference>
<evidence type="ECO:0000256" key="1">
    <source>
        <dbReference type="SAM" id="MobiDB-lite"/>
    </source>
</evidence>
<reference evidence="2" key="1">
    <citation type="submission" date="2020-06" db="EMBL/GenBank/DDBJ databases">
        <authorList>
            <person name="Li T."/>
            <person name="Hu X."/>
            <person name="Zhang T."/>
            <person name="Song X."/>
            <person name="Zhang H."/>
            <person name="Dai N."/>
            <person name="Sheng W."/>
            <person name="Hou X."/>
            <person name="Wei L."/>
        </authorList>
    </citation>
    <scope>NUCLEOTIDE SEQUENCE</scope>
    <source>
        <strain evidence="2">G02</strain>
        <tissue evidence="2">Leaf</tissue>
    </source>
</reference>
<sequence length="153" mass="16016">MSKQLRTSTPASLASTGDPKGKHQAEPMSPPAKKTNASSGSFVQPAPKPATRASAARPLPVQIKREKLDSSEIPSLLKEESESSRAVDFAKELLAPLDKSFLGSLPPDQIMDLLASCASKGLVRAWRACCRGNPKKGGGTGGRHVSKGASIRG</sequence>
<protein>
    <submittedName>
        <fullName evidence="2">Uncharacterized protein</fullName>
    </submittedName>
</protein>
<feature type="compositionally biased region" description="Polar residues" evidence="1">
    <location>
        <begin position="1"/>
        <end position="15"/>
    </location>
</feature>
<dbReference type="AlphaFoldDB" id="A0AAW2M2U0"/>
<feature type="region of interest" description="Disordered" evidence="1">
    <location>
        <begin position="1"/>
        <end position="67"/>
    </location>
</feature>
<name>A0AAW2M2U0_SESRA</name>
<accession>A0AAW2M2U0</accession>
<comment type="caution">
    <text evidence="2">The sequence shown here is derived from an EMBL/GenBank/DDBJ whole genome shotgun (WGS) entry which is preliminary data.</text>
</comment>
<feature type="region of interest" description="Disordered" evidence="1">
    <location>
        <begin position="133"/>
        <end position="153"/>
    </location>
</feature>
<gene>
    <name evidence="2" type="ORF">Sradi_5047900</name>
</gene>
<proteinExistence type="predicted"/>
<dbReference type="EMBL" id="JACGWJ010000023">
    <property type="protein sequence ID" value="KAL0324786.1"/>
    <property type="molecule type" value="Genomic_DNA"/>
</dbReference>
<organism evidence="2">
    <name type="scientific">Sesamum radiatum</name>
    <name type="common">Black benniseed</name>
    <dbReference type="NCBI Taxonomy" id="300843"/>
    <lineage>
        <taxon>Eukaryota</taxon>
        <taxon>Viridiplantae</taxon>
        <taxon>Streptophyta</taxon>
        <taxon>Embryophyta</taxon>
        <taxon>Tracheophyta</taxon>
        <taxon>Spermatophyta</taxon>
        <taxon>Magnoliopsida</taxon>
        <taxon>eudicotyledons</taxon>
        <taxon>Gunneridae</taxon>
        <taxon>Pentapetalae</taxon>
        <taxon>asterids</taxon>
        <taxon>lamiids</taxon>
        <taxon>Lamiales</taxon>
        <taxon>Pedaliaceae</taxon>
        <taxon>Sesamum</taxon>
    </lineage>
</organism>